<feature type="modified residue" description="N6-(pyridoxal phosphate)lysine" evidence="6">
    <location>
        <position position="303"/>
    </location>
</feature>
<dbReference type="KEGG" id="ial:IALB_2412"/>
<dbReference type="InterPro" id="IPR010977">
    <property type="entry name" value="Aromatic_deC"/>
</dbReference>
<evidence type="ECO:0000256" key="7">
    <source>
        <dbReference type="RuleBase" id="RU000382"/>
    </source>
</evidence>
<dbReference type="HOGENOM" id="CLU_011856_3_1_10"/>
<evidence type="ECO:0000256" key="2">
    <source>
        <dbReference type="ARBA" id="ARBA00009533"/>
    </source>
</evidence>
<dbReference type="GO" id="GO:0030170">
    <property type="term" value="F:pyridoxal phosphate binding"/>
    <property type="evidence" value="ECO:0007669"/>
    <property type="project" value="InterPro"/>
</dbReference>
<reference evidence="8 9" key="1">
    <citation type="journal article" date="2012" name="Front. Microbiol.">
        <title>Complete genome of Ignavibacterium album, a metabolically versatile, flagellated, facultative anaerobe from the phylum Chlorobi.</title>
        <authorList>
            <person name="Liu Z."/>
            <person name="Frigaard N.-U."/>
            <person name="Vogl K."/>
            <person name="Iino T."/>
            <person name="Ohkuma M."/>
            <person name="Overmann J."/>
            <person name="Bryant D.A."/>
        </authorList>
    </citation>
    <scope>NUCLEOTIDE SEQUENCE [LARGE SCALE GENOMIC DNA]</scope>
    <source>
        <strain evidence="9">DSM 19864 / JCM 16511 / NBRC 101810 / Mat9-16</strain>
    </source>
</reference>
<dbReference type="InterPro" id="IPR015424">
    <property type="entry name" value="PyrdxlP-dep_Trfase"/>
</dbReference>
<dbReference type="GO" id="GO:0016831">
    <property type="term" value="F:carboxy-lyase activity"/>
    <property type="evidence" value="ECO:0007669"/>
    <property type="project" value="UniProtKB-KW"/>
</dbReference>
<comment type="similarity">
    <text evidence="2 7">Belongs to the group II decarboxylase family.</text>
</comment>
<keyword evidence="9" id="KW-1185">Reference proteome</keyword>
<sequence length="481" mass="54982">MENNYTDMPVEEFRESGKKLIDWVADYLNEIEKYPPLSQVKPGEILKRIPENPPLKGEEIQKILNDVDKILIDGITHWNHPGFMAYFNSTSSGPGILAELLSAAINANGMLWKTSPAFTELEKAMMNWFRQMVGLPENYWGIIYDTASTSSMHAIASAREQLNLNIREKGMSGRTDLPKLRLYCSEHAHSSIEKGALTLGIGLDGVKKISVNEKYEMNSEELEEAIKSDISNNIKPFCVVATVGTTSTTSIDPVRKISEICNKYNLWLHIDAAYAGVTAMIPEMQRITDAWDEADSIVINPHKWMFTPMDLSIYFTRKPEILKRAFSLVPEYLKTQVDDEVENLMDYGIQLGRRFRSLKLWFIIRYFGVEGLATRIKHHIELAKEFANWIDEEKDFERMAPVPFSTVCFRFNPGNKSDEDLNQMNEKLLEEINSSGKIFLSHTKLNGKFVIRLTIGSIRHERRHIVEAWGLIKSLAEKIVL</sequence>
<dbReference type="PANTHER" id="PTHR11999">
    <property type="entry name" value="GROUP II PYRIDOXAL-5-PHOSPHATE DECARBOXYLASE"/>
    <property type="match status" value="1"/>
</dbReference>
<evidence type="ECO:0000256" key="1">
    <source>
        <dbReference type="ARBA" id="ARBA00001933"/>
    </source>
</evidence>
<gene>
    <name evidence="8" type="ordered locus">IALB_2412</name>
</gene>
<dbReference type="GO" id="GO:0005737">
    <property type="term" value="C:cytoplasm"/>
    <property type="evidence" value="ECO:0007669"/>
    <property type="project" value="TreeGrafter"/>
</dbReference>
<dbReference type="Pfam" id="PF00282">
    <property type="entry name" value="Pyridoxal_deC"/>
    <property type="match status" value="1"/>
</dbReference>
<dbReference type="eggNOG" id="COG0076">
    <property type="taxonomic scope" value="Bacteria"/>
</dbReference>
<dbReference type="InterPro" id="IPR015422">
    <property type="entry name" value="PyrdxlP-dep_Trfase_small"/>
</dbReference>
<protein>
    <submittedName>
        <fullName evidence="8">Glutamate decarboxylase-like protein</fullName>
    </submittedName>
</protein>
<dbReference type="Proteomes" id="UP000007394">
    <property type="component" value="Chromosome"/>
</dbReference>
<dbReference type="GO" id="GO:0006520">
    <property type="term" value="P:amino acid metabolic process"/>
    <property type="evidence" value="ECO:0007669"/>
    <property type="project" value="InterPro"/>
</dbReference>
<keyword evidence="4 6" id="KW-0663">Pyridoxal phosphate</keyword>
<evidence type="ECO:0000313" key="8">
    <source>
        <dbReference type="EMBL" id="AFH50115.1"/>
    </source>
</evidence>
<dbReference type="GO" id="GO:0019752">
    <property type="term" value="P:carboxylic acid metabolic process"/>
    <property type="evidence" value="ECO:0007669"/>
    <property type="project" value="InterPro"/>
</dbReference>
<dbReference type="PRINTS" id="PR00800">
    <property type="entry name" value="YHDCRBOXLASE"/>
</dbReference>
<dbReference type="PANTHER" id="PTHR11999:SF70">
    <property type="entry name" value="MIP05841P"/>
    <property type="match status" value="1"/>
</dbReference>
<evidence type="ECO:0000256" key="4">
    <source>
        <dbReference type="ARBA" id="ARBA00022898"/>
    </source>
</evidence>
<dbReference type="STRING" id="945713.IALB_2412"/>
<dbReference type="InterPro" id="IPR015421">
    <property type="entry name" value="PyrdxlP-dep_Trfase_major"/>
</dbReference>
<keyword evidence="3" id="KW-0210">Decarboxylase</keyword>
<dbReference type="Gene3D" id="3.90.1150.10">
    <property type="entry name" value="Aspartate Aminotransferase, domain 1"/>
    <property type="match status" value="1"/>
</dbReference>
<dbReference type="InterPro" id="IPR002129">
    <property type="entry name" value="PyrdxlP-dep_de-COase"/>
</dbReference>
<evidence type="ECO:0000256" key="3">
    <source>
        <dbReference type="ARBA" id="ARBA00022793"/>
    </source>
</evidence>
<dbReference type="RefSeq" id="WP_014561258.1">
    <property type="nucleotide sequence ID" value="NC_017464.1"/>
</dbReference>
<proteinExistence type="inferred from homology"/>
<comment type="cofactor">
    <cofactor evidence="1 6 7">
        <name>pyridoxal 5'-phosphate</name>
        <dbReference type="ChEBI" id="CHEBI:597326"/>
    </cofactor>
</comment>
<accession>I0AMA8</accession>
<evidence type="ECO:0000313" key="9">
    <source>
        <dbReference type="Proteomes" id="UP000007394"/>
    </source>
</evidence>
<dbReference type="Gene3D" id="1.20.1340.10">
    <property type="entry name" value="dopa decarboxylase, N-terminal domain"/>
    <property type="match status" value="1"/>
</dbReference>
<organism evidence="8 9">
    <name type="scientific">Ignavibacterium album (strain DSM 19864 / JCM 16511 / NBRC 101810 / Mat9-16)</name>
    <dbReference type="NCBI Taxonomy" id="945713"/>
    <lineage>
        <taxon>Bacteria</taxon>
        <taxon>Pseudomonadati</taxon>
        <taxon>Ignavibacteriota</taxon>
        <taxon>Ignavibacteria</taxon>
        <taxon>Ignavibacteriales</taxon>
        <taxon>Ignavibacteriaceae</taxon>
        <taxon>Ignavibacterium</taxon>
    </lineage>
</organism>
<evidence type="ECO:0000256" key="5">
    <source>
        <dbReference type="ARBA" id="ARBA00023239"/>
    </source>
</evidence>
<dbReference type="PATRIC" id="fig|945713.3.peg.2419"/>
<dbReference type="AlphaFoldDB" id="I0AMA8"/>
<name>I0AMA8_IGNAJ</name>
<evidence type="ECO:0000256" key="6">
    <source>
        <dbReference type="PIRSR" id="PIRSR602129-50"/>
    </source>
</evidence>
<dbReference type="EMBL" id="CP003418">
    <property type="protein sequence ID" value="AFH50115.1"/>
    <property type="molecule type" value="Genomic_DNA"/>
</dbReference>
<dbReference type="Gene3D" id="3.40.640.10">
    <property type="entry name" value="Type I PLP-dependent aspartate aminotransferase-like (Major domain)"/>
    <property type="match status" value="1"/>
</dbReference>
<dbReference type="SUPFAM" id="SSF53383">
    <property type="entry name" value="PLP-dependent transferases"/>
    <property type="match status" value="1"/>
</dbReference>
<dbReference type="OrthoDB" id="9803665at2"/>
<keyword evidence="5 7" id="KW-0456">Lyase</keyword>